<dbReference type="Proteomes" id="UP000295507">
    <property type="component" value="Unassembled WGS sequence"/>
</dbReference>
<proteinExistence type="predicted"/>
<evidence type="ECO:0000313" key="3">
    <source>
        <dbReference type="Proteomes" id="UP000295507"/>
    </source>
</evidence>
<accession>A0A4V2VEQ2</accession>
<name>A0A4V2VEQ2_9HYPH</name>
<feature type="region of interest" description="Disordered" evidence="1">
    <location>
        <begin position="1"/>
        <end position="40"/>
    </location>
</feature>
<comment type="caution">
    <text evidence="2">The sequence shown here is derived from an EMBL/GenBank/DDBJ whole genome shotgun (WGS) entry which is preliminary data.</text>
</comment>
<dbReference type="AlphaFoldDB" id="A0A4V2VEQ2"/>
<sequence length="40" mass="4305">MERFEGLGAESFAPPIYDEPSAATSKFGGTCLERSGSHRD</sequence>
<protein>
    <submittedName>
        <fullName evidence="2">Uncharacterized protein</fullName>
    </submittedName>
</protein>
<dbReference type="EMBL" id="SMBK01000006">
    <property type="protein sequence ID" value="TCU37415.1"/>
    <property type="molecule type" value="Genomic_DNA"/>
</dbReference>
<organism evidence="2 3">
    <name type="scientific">Rhizobium azibense</name>
    <dbReference type="NCBI Taxonomy" id="1136135"/>
    <lineage>
        <taxon>Bacteria</taxon>
        <taxon>Pseudomonadati</taxon>
        <taxon>Pseudomonadota</taxon>
        <taxon>Alphaproteobacteria</taxon>
        <taxon>Hyphomicrobiales</taxon>
        <taxon>Rhizobiaceae</taxon>
        <taxon>Rhizobium/Agrobacterium group</taxon>
        <taxon>Rhizobium</taxon>
    </lineage>
</organism>
<reference evidence="2 3" key="1">
    <citation type="submission" date="2019-03" db="EMBL/GenBank/DDBJ databases">
        <title>Genomic Encyclopedia of Type Strains, Phase IV (KMG-V): Genome sequencing to study the core and pangenomes of soil and plant-associated prokaryotes.</title>
        <authorList>
            <person name="Whitman W."/>
        </authorList>
    </citation>
    <scope>NUCLEOTIDE SEQUENCE [LARGE SCALE GENOMIC DNA]</scope>
    <source>
        <strain evidence="2 3">IE4868</strain>
    </source>
</reference>
<evidence type="ECO:0000313" key="2">
    <source>
        <dbReference type="EMBL" id="TCU37415.1"/>
    </source>
</evidence>
<evidence type="ECO:0000256" key="1">
    <source>
        <dbReference type="SAM" id="MobiDB-lite"/>
    </source>
</evidence>
<gene>
    <name evidence="2" type="ORF">EV129_106378</name>
</gene>